<keyword evidence="3" id="KW-0963">Cytoplasm</keyword>
<dbReference type="AlphaFoldDB" id="A0A0R2NTP8"/>
<keyword evidence="2" id="KW-0012">Acyltransferase</keyword>
<dbReference type="PANTHER" id="PTHR43877">
    <property type="entry name" value="AMINOALKYLPHOSPHONATE N-ACETYLTRANSFERASE-RELATED-RELATED"/>
    <property type="match status" value="1"/>
</dbReference>
<evidence type="ECO:0000313" key="5">
    <source>
        <dbReference type="EMBL" id="KRO29046.1"/>
    </source>
</evidence>
<dbReference type="InterPro" id="IPR000182">
    <property type="entry name" value="GNAT_dom"/>
</dbReference>
<accession>A0A0R2NTP8</accession>
<dbReference type="InterPro" id="IPR006464">
    <property type="entry name" value="AcTrfase_RimI/Ard1"/>
</dbReference>
<dbReference type="PROSITE" id="PS51186">
    <property type="entry name" value="GNAT"/>
    <property type="match status" value="1"/>
</dbReference>
<evidence type="ECO:0000313" key="6">
    <source>
        <dbReference type="Proteomes" id="UP000053941"/>
    </source>
</evidence>
<dbReference type="NCBIfam" id="TIGR01575">
    <property type="entry name" value="rimI"/>
    <property type="match status" value="1"/>
</dbReference>
<keyword evidence="1" id="KW-0808">Transferase</keyword>
<evidence type="ECO:0000259" key="4">
    <source>
        <dbReference type="PROSITE" id="PS51186"/>
    </source>
</evidence>
<reference evidence="5 6" key="1">
    <citation type="submission" date="2015-10" db="EMBL/GenBank/DDBJ databases">
        <title>Metagenome-Assembled Genomes uncover a global brackish microbiome.</title>
        <authorList>
            <person name="Hugerth L.W."/>
            <person name="Larsson J."/>
            <person name="Alneberg J."/>
            <person name="Lindh M.V."/>
            <person name="Legrand C."/>
            <person name="Pinhassi J."/>
            <person name="Andersson A.F."/>
        </authorList>
    </citation>
    <scope>NUCLEOTIDE SEQUENCE [LARGE SCALE GENOMIC DNA]</scope>
    <source>
        <strain evidence="5">BACL2 MAG-120802-bin41</strain>
    </source>
</reference>
<comment type="function">
    <text evidence="3">Acetylates the N-terminal alanine of ribosomal protein bS18.</text>
</comment>
<name>A0A0R2NTP8_9ACTN</name>
<organism evidence="5 6">
    <name type="scientific">Actinobacteria bacterium BACL2 MAG-120802-bin41</name>
    <dbReference type="NCBI Taxonomy" id="1655568"/>
    <lineage>
        <taxon>Bacteria</taxon>
        <taxon>Bacillati</taxon>
        <taxon>Actinomycetota</taxon>
        <taxon>Actinomycetes</taxon>
        <taxon>Actinomycetes incertae sedis</taxon>
        <taxon>ac1 cluster</taxon>
    </lineage>
</organism>
<dbReference type="Proteomes" id="UP000053941">
    <property type="component" value="Unassembled WGS sequence"/>
</dbReference>
<comment type="similarity">
    <text evidence="3">Belongs to the acetyltransferase family. RimI subfamily.</text>
</comment>
<proteinExistence type="inferred from homology"/>
<dbReference type="CDD" id="cd04301">
    <property type="entry name" value="NAT_SF"/>
    <property type="match status" value="1"/>
</dbReference>
<gene>
    <name evidence="5" type="ORF">ABR60_03425</name>
</gene>
<sequence length="150" mass="16976">MKANFRQMISLDIPLLVSMEREIYPESPWSANQFKEELAGAPKSREYLVALDEIEVVGYGGVALLGDVADIHTLTIKESHRRLGIASSMLEKLESWAIERGAKALMLEMREGNEAAMSLYQKAGYQLISRRDNYYGKGIHALIMRKEVEQ</sequence>
<feature type="domain" description="N-acetyltransferase" evidence="4">
    <location>
        <begin position="3"/>
        <end position="149"/>
    </location>
</feature>
<dbReference type="EMBL" id="LIAS01000193">
    <property type="protein sequence ID" value="KRO29046.1"/>
    <property type="molecule type" value="Genomic_DNA"/>
</dbReference>
<comment type="caution">
    <text evidence="5">The sequence shown here is derived from an EMBL/GenBank/DDBJ whole genome shotgun (WGS) entry which is preliminary data.</text>
</comment>
<dbReference type="GO" id="GO:0008999">
    <property type="term" value="F:protein-N-terminal-alanine acetyltransferase activity"/>
    <property type="evidence" value="ECO:0007669"/>
    <property type="project" value="UniProtKB-EC"/>
</dbReference>
<dbReference type="Gene3D" id="3.40.630.30">
    <property type="match status" value="1"/>
</dbReference>
<dbReference type="SUPFAM" id="SSF55729">
    <property type="entry name" value="Acyl-CoA N-acyltransferases (Nat)"/>
    <property type="match status" value="1"/>
</dbReference>
<comment type="subcellular location">
    <subcellularLocation>
        <location evidence="3">Cytoplasm</location>
    </subcellularLocation>
</comment>
<dbReference type="GO" id="GO:0005737">
    <property type="term" value="C:cytoplasm"/>
    <property type="evidence" value="ECO:0007669"/>
    <property type="project" value="UniProtKB-SubCell"/>
</dbReference>
<protein>
    <recommendedName>
        <fullName evidence="3">[Ribosomal protein bS18]-alanine N-acetyltransferase</fullName>
        <ecNumber evidence="3">2.3.1.266</ecNumber>
    </recommendedName>
</protein>
<evidence type="ECO:0000256" key="2">
    <source>
        <dbReference type="ARBA" id="ARBA00023315"/>
    </source>
</evidence>
<evidence type="ECO:0000256" key="1">
    <source>
        <dbReference type="ARBA" id="ARBA00022679"/>
    </source>
</evidence>
<dbReference type="InterPro" id="IPR050832">
    <property type="entry name" value="Bact_Acetyltransf"/>
</dbReference>
<dbReference type="InterPro" id="IPR016181">
    <property type="entry name" value="Acyl_CoA_acyltransferase"/>
</dbReference>
<dbReference type="Pfam" id="PF00583">
    <property type="entry name" value="Acetyltransf_1"/>
    <property type="match status" value="1"/>
</dbReference>
<comment type="catalytic activity">
    <reaction evidence="3">
        <text>N-terminal L-alanyl-[ribosomal protein bS18] + acetyl-CoA = N-terminal N(alpha)-acetyl-L-alanyl-[ribosomal protein bS18] + CoA + H(+)</text>
        <dbReference type="Rhea" id="RHEA:43756"/>
        <dbReference type="Rhea" id="RHEA-COMP:10676"/>
        <dbReference type="Rhea" id="RHEA-COMP:10677"/>
        <dbReference type="ChEBI" id="CHEBI:15378"/>
        <dbReference type="ChEBI" id="CHEBI:57287"/>
        <dbReference type="ChEBI" id="CHEBI:57288"/>
        <dbReference type="ChEBI" id="CHEBI:64718"/>
        <dbReference type="ChEBI" id="CHEBI:83683"/>
        <dbReference type="EC" id="2.3.1.266"/>
    </reaction>
</comment>
<evidence type="ECO:0000256" key="3">
    <source>
        <dbReference type="RuleBase" id="RU363094"/>
    </source>
</evidence>
<dbReference type="EC" id="2.3.1.266" evidence="3"/>